<accession>A0AAV5LMA7</accession>
<sequence>MLMGLGMSIGVYGMGPVIRNEQGQVVAAMACKGNGYLPAVVVEAYSLRKCLSGWQSWVVDG</sequence>
<name>A0AAV5LMA7_9ROSI</name>
<comment type="caution">
    <text evidence="1">The sequence shown here is derived from an EMBL/GenBank/DDBJ whole genome shotgun (WGS) entry which is preliminary data.</text>
</comment>
<keyword evidence="2" id="KW-1185">Reference proteome</keyword>
<dbReference type="EMBL" id="BPVZ01000125">
    <property type="protein sequence ID" value="GKV37953.1"/>
    <property type="molecule type" value="Genomic_DNA"/>
</dbReference>
<evidence type="ECO:0000313" key="2">
    <source>
        <dbReference type="Proteomes" id="UP001054252"/>
    </source>
</evidence>
<protein>
    <submittedName>
        <fullName evidence="1">Uncharacterized protein</fullName>
    </submittedName>
</protein>
<dbReference type="AlphaFoldDB" id="A0AAV5LMA7"/>
<evidence type="ECO:0000313" key="1">
    <source>
        <dbReference type="EMBL" id="GKV37953.1"/>
    </source>
</evidence>
<dbReference type="Proteomes" id="UP001054252">
    <property type="component" value="Unassembled WGS sequence"/>
</dbReference>
<reference evidence="1 2" key="1">
    <citation type="journal article" date="2021" name="Commun. Biol.">
        <title>The genome of Shorea leprosula (Dipterocarpaceae) highlights the ecological relevance of drought in aseasonal tropical rainforests.</title>
        <authorList>
            <person name="Ng K.K.S."/>
            <person name="Kobayashi M.J."/>
            <person name="Fawcett J.A."/>
            <person name="Hatakeyama M."/>
            <person name="Paape T."/>
            <person name="Ng C.H."/>
            <person name="Ang C.C."/>
            <person name="Tnah L.H."/>
            <person name="Lee C.T."/>
            <person name="Nishiyama T."/>
            <person name="Sese J."/>
            <person name="O'Brien M.J."/>
            <person name="Copetti D."/>
            <person name="Mohd Noor M.I."/>
            <person name="Ong R.C."/>
            <person name="Putra M."/>
            <person name="Sireger I.Z."/>
            <person name="Indrioko S."/>
            <person name="Kosugi Y."/>
            <person name="Izuno A."/>
            <person name="Isagi Y."/>
            <person name="Lee S.L."/>
            <person name="Shimizu K.K."/>
        </authorList>
    </citation>
    <scope>NUCLEOTIDE SEQUENCE [LARGE SCALE GENOMIC DNA]</scope>
    <source>
        <strain evidence="1">214</strain>
    </source>
</reference>
<proteinExistence type="predicted"/>
<gene>
    <name evidence="1" type="ORF">SLEP1_g45913</name>
</gene>
<organism evidence="1 2">
    <name type="scientific">Rubroshorea leprosula</name>
    <dbReference type="NCBI Taxonomy" id="152421"/>
    <lineage>
        <taxon>Eukaryota</taxon>
        <taxon>Viridiplantae</taxon>
        <taxon>Streptophyta</taxon>
        <taxon>Embryophyta</taxon>
        <taxon>Tracheophyta</taxon>
        <taxon>Spermatophyta</taxon>
        <taxon>Magnoliopsida</taxon>
        <taxon>eudicotyledons</taxon>
        <taxon>Gunneridae</taxon>
        <taxon>Pentapetalae</taxon>
        <taxon>rosids</taxon>
        <taxon>malvids</taxon>
        <taxon>Malvales</taxon>
        <taxon>Dipterocarpaceae</taxon>
        <taxon>Rubroshorea</taxon>
    </lineage>
</organism>